<protein>
    <recommendedName>
        <fullName evidence="5">PEP-CTERM sorting domain-containing protein</fullName>
    </recommendedName>
</protein>
<name>A0A3A4QYK4_9BACT</name>
<accession>A0A3A4QYK4</accession>
<keyword evidence="1" id="KW-1133">Transmembrane helix</keyword>
<feature type="transmembrane region" description="Helical" evidence="1">
    <location>
        <begin position="231"/>
        <end position="251"/>
    </location>
</feature>
<evidence type="ECO:0000313" key="3">
    <source>
        <dbReference type="EMBL" id="RJP58965.1"/>
    </source>
</evidence>
<keyword evidence="1" id="KW-0812">Transmembrane</keyword>
<feature type="signal peptide" evidence="2">
    <location>
        <begin position="1"/>
        <end position="21"/>
    </location>
</feature>
<comment type="caution">
    <text evidence="3">The sequence shown here is derived from an EMBL/GenBank/DDBJ whole genome shotgun (WGS) entry which is preliminary data.</text>
</comment>
<evidence type="ECO:0000313" key="4">
    <source>
        <dbReference type="Proteomes" id="UP000266426"/>
    </source>
</evidence>
<evidence type="ECO:0008006" key="5">
    <source>
        <dbReference type="Google" id="ProtNLM"/>
    </source>
</evidence>
<keyword evidence="2" id="KW-0732">Signal</keyword>
<feature type="chain" id="PRO_5017363339" description="PEP-CTERM sorting domain-containing protein" evidence="2">
    <location>
        <begin position="22"/>
        <end position="260"/>
    </location>
</feature>
<keyword evidence="1" id="KW-0472">Membrane</keyword>
<dbReference type="Proteomes" id="UP000266426">
    <property type="component" value="Unassembled WGS sequence"/>
</dbReference>
<reference evidence="3 4" key="1">
    <citation type="journal article" date="2017" name="ISME J.">
        <title>Energy and carbon metabolisms in a deep terrestrial subsurface fluid microbial community.</title>
        <authorList>
            <person name="Momper L."/>
            <person name="Jungbluth S.P."/>
            <person name="Lee M.D."/>
            <person name="Amend J.P."/>
        </authorList>
    </citation>
    <scope>NUCLEOTIDE SEQUENCE [LARGE SCALE GENOMIC DNA]</scope>
    <source>
        <strain evidence="3">SURF_26</strain>
    </source>
</reference>
<gene>
    <name evidence="3" type="ORF">C4541_07065</name>
</gene>
<organism evidence="3 4">
    <name type="scientific">Candidatus Auribacter fodinae</name>
    <dbReference type="NCBI Taxonomy" id="2093366"/>
    <lineage>
        <taxon>Bacteria</taxon>
        <taxon>Pseudomonadati</taxon>
        <taxon>Candidatus Auribacterota</taxon>
        <taxon>Candidatus Auribacteria</taxon>
        <taxon>Candidatus Auribacterales</taxon>
        <taxon>Candidatus Auribacteraceae</taxon>
        <taxon>Candidatus Auribacter</taxon>
    </lineage>
</organism>
<evidence type="ECO:0000256" key="1">
    <source>
        <dbReference type="SAM" id="Phobius"/>
    </source>
</evidence>
<proteinExistence type="predicted"/>
<dbReference type="EMBL" id="QZJZ01000058">
    <property type="protein sequence ID" value="RJP58965.1"/>
    <property type="molecule type" value="Genomic_DNA"/>
</dbReference>
<evidence type="ECO:0000256" key="2">
    <source>
        <dbReference type="SAM" id="SignalP"/>
    </source>
</evidence>
<dbReference type="AlphaFoldDB" id="A0A3A4QYK4"/>
<sequence>MRTVIFCALALCMFLPSIASGATHHFYRDFVITQDNPAAGGSLVVNPVKQPPEIAYFESASDLTMFQYLEHNPYAMYTTELLSGGISGGAAGMLGITSTSALHYAGDSPGTMILSSFNGASFAFDPLFSNYFTLVFDIRNIGANDVDILPRIGPNGANSNSSIYYAFDKDFNPVNIKTLAPGDTATFIFDLGLSVADPSVVWDYANGPYSQLELLFQPVGDTGFDMLIDNMGFAVPEPGAIMLSIFGAFVLRRMSKTNKN</sequence>